<evidence type="ECO:0000313" key="2">
    <source>
        <dbReference type="EMBL" id="KAK3743164.1"/>
    </source>
</evidence>
<evidence type="ECO:0000313" key="3">
    <source>
        <dbReference type="Proteomes" id="UP001283361"/>
    </source>
</evidence>
<name>A0AAE0YEJ3_9GAST</name>
<dbReference type="EMBL" id="JAWDGP010006323">
    <property type="protein sequence ID" value="KAK3743164.1"/>
    <property type="molecule type" value="Genomic_DNA"/>
</dbReference>
<feature type="compositionally biased region" description="Polar residues" evidence="1">
    <location>
        <begin position="26"/>
        <end position="40"/>
    </location>
</feature>
<organism evidence="2 3">
    <name type="scientific">Elysia crispata</name>
    <name type="common">lettuce slug</name>
    <dbReference type="NCBI Taxonomy" id="231223"/>
    <lineage>
        <taxon>Eukaryota</taxon>
        <taxon>Metazoa</taxon>
        <taxon>Spiralia</taxon>
        <taxon>Lophotrochozoa</taxon>
        <taxon>Mollusca</taxon>
        <taxon>Gastropoda</taxon>
        <taxon>Heterobranchia</taxon>
        <taxon>Euthyneura</taxon>
        <taxon>Panpulmonata</taxon>
        <taxon>Sacoglossa</taxon>
        <taxon>Placobranchoidea</taxon>
        <taxon>Plakobranchidae</taxon>
        <taxon>Elysia</taxon>
    </lineage>
</organism>
<feature type="region of interest" description="Disordered" evidence="1">
    <location>
        <begin position="1"/>
        <end position="42"/>
    </location>
</feature>
<evidence type="ECO:0000256" key="1">
    <source>
        <dbReference type="SAM" id="MobiDB-lite"/>
    </source>
</evidence>
<gene>
    <name evidence="2" type="ORF">RRG08_064020</name>
</gene>
<protein>
    <submittedName>
        <fullName evidence="2">Uncharacterized protein</fullName>
    </submittedName>
</protein>
<keyword evidence="3" id="KW-1185">Reference proteome</keyword>
<dbReference type="AlphaFoldDB" id="A0AAE0YEJ3"/>
<comment type="caution">
    <text evidence="2">The sequence shown here is derived from an EMBL/GenBank/DDBJ whole genome shotgun (WGS) entry which is preliminary data.</text>
</comment>
<sequence length="77" mass="8776">MRSSTDGSDLHDLGHEKMPVDKNFTPIKTGQLRTPRSQRPTVERYSHTMTIIVRLLSDSLPKHKNDTAGRCMMISPR</sequence>
<reference evidence="2" key="1">
    <citation type="journal article" date="2023" name="G3 (Bethesda)">
        <title>A reference genome for the long-term kleptoplast-retaining sea slug Elysia crispata morphotype clarki.</title>
        <authorList>
            <person name="Eastman K.E."/>
            <person name="Pendleton A.L."/>
            <person name="Shaikh M.A."/>
            <person name="Suttiyut T."/>
            <person name="Ogas R."/>
            <person name="Tomko P."/>
            <person name="Gavelis G."/>
            <person name="Widhalm J.R."/>
            <person name="Wisecaver J.H."/>
        </authorList>
    </citation>
    <scope>NUCLEOTIDE SEQUENCE</scope>
    <source>
        <strain evidence="2">ECLA1</strain>
    </source>
</reference>
<feature type="compositionally biased region" description="Basic and acidic residues" evidence="1">
    <location>
        <begin position="8"/>
        <end position="20"/>
    </location>
</feature>
<accession>A0AAE0YEJ3</accession>
<dbReference type="Proteomes" id="UP001283361">
    <property type="component" value="Unassembled WGS sequence"/>
</dbReference>
<proteinExistence type="predicted"/>